<evidence type="ECO:0000313" key="1">
    <source>
        <dbReference type="EMBL" id="MBR7619824.1"/>
    </source>
</evidence>
<dbReference type="AlphaFoldDB" id="A0A941D1N5"/>
<dbReference type="GO" id="GO:0016791">
    <property type="term" value="F:phosphatase activity"/>
    <property type="evidence" value="ECO:0007669"/>
    <property type="project" value="TreeGrafter"/>
</dbReference>
<name>A0A941D1N5_9CAUL</name>
<protein>
    <submittedName>
        <fullName evidence="1">Histidine phosphatase family protein</fullName>
    </submittedName>
</protein>
<gene>
    <name evidence="1" type="ORF">JKL49_10525</name>
</gene>
<accession>A0A941D1N5</accession>
<dbReference type="RefSeq" id="WP_215340288.1">
    <property type="nucleotide sequence ID" value="NZ_JAGSGD010000001.1"/>
</dbReference>
<comment type="caution">
    <text evidence="1">The sequence shown here is derived from an EMBL/GenBank/DDBJ whole genome shotgun (WGS) entry which is preliminary data.</text>
</comment>
<dbReference type="InterPro" id="IPR050275">
    <property type="entry name" value="PGM_Phosphatase"/>
</dbReference>
<evidence type="ECO:0000313" key="2">
    <source>
        <dbReference type="Proteomes" id="UP000622580"/>
    </source>
</evidence>
<dbReference type="EMBL" id="JAGSGD010000001">
    <property type="protein sequence ID" value="MBR7619824.1"/>
    <property type="molecule type" value="Genomic_DNA"/>
</dbReference>
<proteinExistence type="predicted"/>
<dbReference type="CDD" id="cd07067">
    <property type="entry name" value="HP_PGM_like"/>
    <property type="match status" value="1"/>
</dbReference>
<dbReference type="Proteomes" id="UP000622580">
    <property type="component" value="Unassembled WGS sequence"/>
</dbReference>
<sequence>MSRLYLIRHGKPAAVWGEADDDPGLDDAGRAQAEAARDVLMALPEAERPTKVVSSPLRRCRETAMPTAEALGVEIEIDPFVGEIPTPKGLTAEQRPPWLREVFQGNWKDVKGDLDYDAWRQDVAGSLNVRAGTAVFSHYVAINAVMSQLAGDERVLVFRPDHASISVLETDGKSLSLVEQGREASTGVL</sequence>
<dbReference type="SMART" id="SM00855">
    <property type="entry name" value="PGAM"/>
    <property type="match status" value="1"/>
</dbReference>
<dbReference type="InterPro" id="IPR029033">
    <property type="entry name" value="His_PPase_superfam"/>
</dbReference>
<dbReference type="InterPro" id="IPR013078">
    <property type="entry name" value="His_Pase_superF_clade-1"/>
</dbReference>
<keyword evidence="2" id="KW-1185">Reference proteome</keyword>
<organism evidence="1 2">
    <name type="scientific">Phenylobacterium glaciei</name>
    <dbReference type="NCBI Taxonomy" id="2803784"/>
    <lineage>
        <taxon>Bacteria</taxon>
        <taxon>Pseudomonadati</taxon>
        <taxon>Pseudomonadota</taxon>
        <taxon>Alphaproteobacteria</taxon>
        <taxon>Caulobacterales</taxon>
        <taxon>Caulobacteraceae</taxon>
        <taxon>Phenylobacterium</taxon>
    </lineage>
</organism>
<dbReference type="SUPFAM" id="SSF53254">
    <property type="entry name" value="Phosphoglycerate mutase-like"/>
    <property type="match status" value="1"/>
</dbReference>
<dbReference type="PANTHER" id="PTHR48100">
    <property type="entry name" value="BROAD-SPECIFICITY PHOSPHATASE YOR283W-RELATED"/>
    <property type="match status" value="1"/>
</dbReference>
<reference evidence="1" key="1">
    <citation type="submission" date="2021-04" db="EMBL/GenBank/DDBJ databases">
        <title>Draft genome assembly of strain Phenylobacterium sp. 20VBR1 using MiniION and Illumina platforms.</title>
        <authorList>
            <person name="Thomas F.A."/>
            <person name="Krishnan K.P."/>
            <person name="Sinha R.K."/>
        </authorList>
    </citation>
    <scope>NUCLEOTIDE SEQUENCE</scope>
    <source>
        <strain evidence="1">20VBR1</strain>
    </source>
</reference>
<dbReference type="Gene3D" id="3.40.50.1240">
    <property type="entry name" value="Phosphoglycerate mutase-like"/>
    <property type="match status" value="1"/>
</dbReference>
<dbReference type="Pfam" id="PF00300">
    <property type="entry name" value="His_Phos_1"/>
    <property type="match status" value="1"/>
</dbReference>